<evidence type="ECO:0000256" key="1">
    <source>
        <dbReference type="ARBA" id="ARBA00004191"/>
    </source>
</evidence>
<dbReference type="AlphaFoldDB" id="A0AAV0Q942"/>
<evidence type="ECO:0000256" key="2">
    <source>
        <dbReference type="ARBA" id="ARBA00008834"/>
    </source>
</evidence>
<keyword evidence="5" id="KW-0964">Secreted</keyword>
<evidence type="ECO:0000256" key="4">
    <source>
        <dbReference type="ARBA" id="ARBA00022512"/>
    </source>
</evidence>
<evidence type="ECO:0000256" key="12">
    <source>
        <dbReference type="PROSITE-ProRule" id="PRU10052"/>
    </source>
</evidence>
<keyword evidence="6" id="KW-0732">Signal</keyword>
<dbReference type="InterPro" id="IPR011050">
    <property type="entry name" value="Pectin_lyase_fold/virulence"/>
</dbReference>
<evidence type="ECO:0000256" key="11">
    <source>
        <dbReference type="ARBA" id="ARBA00034074"/>
    </source>
</evidence>
<evidence type="ECO:0000256" key="13">
    <source>
        <dbReference type="RuleBase" id="RU361169"/>
    </source>
</evidence>
<keyword evidence="7" id="KW-0677">Repeat</keyword>
<comment type="similarity">
    <text evidence="2 13">Belongs to the glycosyl hydrolase 28 family.</text>
</comment>
<dbReference type="PROSITE" id="PS00502">
    <property type="entry name" value="POLYGALACTURONASE"/>
    <property type="match status" value="1"/>
</dbReference>
<dbReference type="GO" id="GO:0004650">
    <property type="term" value="F:polygalacturonase activity"/>
    <property type="evidence" value="ECO:0007669"/>
    <property type="project" value="UniProtKB-EC"/>
</dbReference>
<keyword evidence="10" id="KW-0961">Cell wall biogenesis/degradation</keyword>
<evidence type="ECO:0000256" key="10">
    <source>
        <dbReference type="ARBA" id="ARBA00023316"/>
    </source>
</evidence>
<dbReference type="PANTHER" id="PTHR31375">
    <property type="match status" value="1"/>
</dbReference>
<feature type="active site" evidence="12">
    <location>
        <position position="285"/>
    </location>
</feature>
<dbReference type="GO" id="GO:0005975">
    <property type="term" value="P:carbohydrate metabolic process"/>
    <property type="evidence" value="ECO:0007669"/>
    <property type="project" value="InterPro"/>
</dbReference>
<protein>
    <recommendedName>
        <fullName evidence="3">endo-polygalacturonase</fullName>
        <ecNumber evidence="3">3.2.1.15</ecNumber>
    </recommendedName>
</protein>
<name>A0AAV0Q942_9ROSI</name>
<gene>
    <name evidence="14" type="ORF">LITE_LOCUS42357</name>
</gene>
<comment type="subcellular location">
    <subcellularLocation>
        <location evidence="1">Secreted</location>
        <location evidence="1">Cell wall</location>
    </subcellularLocation>
</comment>
<dbReference type="FunFam" id="2.160.20.10:FF:000032">
    <property type="entry name" value="Pectin lyase-like superfamily protein"/>
    <property type="match status" value="1"/>
</dbReference>
<evidence type="ECO:0000256" key="7">
    <source>
        <dbReference type="ARBA" id="ARBA00022737"/>
    </source>
</evidence>
<keyword evidence="9 13" id="KW-0326">Glycosidase</keyword>
<evidence type="ECO:0000313" key="15">
    <source>
        <dbReference type="Proteomes" id="UP001154282"/>
    </source>
</evidence>
<dbReference type="InterPro" id="IPR012334">
    <property type="entry name" value="Pectin_lyas_fold"/>
</dbReference>
<sequence>MKSPELRCCCSFAGSCAVSVVVALSIVLVITSTHCVEGFESGLQLPRSGFLNGRVKSNRVLFIHDFGAAGDGVGNDTQVKFAYQALKDCWEVACSSPKRPRIVVPAGTYLVHPIVLSGPCKSKITFSIYGTIVAPQDPDAWRGLNRRRWLYFSKINHLSVDGGGTINGMGEQWWANSCKTNKTNGSKTMLQALTFHRCKDLKVTDLRVVDGQQMHMTMTNCVRVSLSQIAVMAPASSPNTDGIHISSSRGINVMNTTIGTGDDCISIVGHSSRINIKDIACGPGHGISIGSLGKSNSTASVKSVSVDGAFLSNTQNGLRIKTWQGGSGEASDINFQNVLMENVSNPIIINQFYCDSKIPCANQTKGVKVKNISFKHIEGTSATKEAMRFSCSEYTSCEGLYLEDVHLVLSSGEGFAESFCWEAYGTSGGSVFPPPCFSSDHKQLFVIKQEVPNEQQFIDSM</sequence>
<keyword evidence="4" id="KW-0134">Cell wall</keyword>
<dbReference type="EC" id="3.2.1.15" evidence="3"/>
<keyword evidence="8 13" id="KW-0378">Hydrolase</keyword>
<dbReference type="GO" id="GO:0071555">
    <property type="term" value="P:cell wall organization"/>
    <property type="evidence" value="ECO:0007669"/>
    <property type="project" value="UniProtKB-KW"/>
</dbReference>
<dbReference type="SUPFAM" id="SSF51126">
    <property type="entry name" value="Pectin lyase-like"/>
    <property type="match status" value="1"/>
</dbReference>
<evidence type="ECO:0000256" key="8">
    <source>
        <dbReference type="ARBA" id="ARBA00022801"/>
    </source>
</evidence>
<proteinExistence type="inferred from homology"/>
<organism evidence="14 15">
    <name type="scientific">Linum tenue</name>
    <dbReference type="NCBI Taxonomy" id="586396"/>
    <lineage>
        <taxon>Eukaryota</taxon>
        <taxon>Viridiplantae</taxon>
        <taxon>Streptophyta</taxon>
        <taxon>Embryophyta</taxon>
        <taxon>Tracheophyta</taxon>
        <taxon>Spermatophyta</taxon>
        <taxon>Magnoliopsida</taxon>
        <taxon>eudicotyledons</taxon>
        <taxon>Gunneridae</taxon>
        <taxon>Pentapetalae</taxon>
        <taxon>rosids</taxon>
        <taxon>fabids</taxon>
        <taxon>Malpighiales</taxon>
        <taxon>Linaceae</taxon>
        <taxon>Linum</taxon>
    </lineage>
</organism>
<comment type="catalytic activity">
    <reaction evidence="11">
        <text>(1,4-alpha-D-galacturonosyl)n+m + H2O = (1,4-alpha-D-galacturonosyl)n + (1,4-alpha-D-galacturonosyl)m.</text>
        <dbReference type="EC" id="3.2.1.15"/>
    </reaction>
</comment>
<comment type="caution">
    <text evidence="14">The sequence shown here is derived from an EMBL/GenBank/DDBJ whole genome shotgun (WGS) entry which is preliminary data.</text>
</comment>
<dbReference type="Pfam" id="PF00295">
    <property type="entry name" value="Glyco_hydro_28"/>
    <property type="match status" value="1"/>
</dbReference>
<reference evidence="14" key="1">
    <citation type="submission" date="2022-08" db="EMBL/GenBank/DDBJ databases">
        <authorList>
            <person name="Gutierrez-Valencia J."/>
        </authorList>
    </citation>
    <scope>NUCLEOTIDE SEQUENCE</scope>
</reference>
<evidence type="ECO:0000256" key="5">
    <source>
        <dbReference type="ARBA" id="ARBA00022525"/>
    </source>
</evidence>
<keyword evidence="15" id="KW-1185">Reference proteome</keyword>
<dbReference type="Proteomes" id="UP001154282">
    <property type="component" value="Unassembled WGS sequence"/>
</dbReference>
<dbReference type="EMBL" id="CAMGYJ010000009">
    <property type="protein sequence ID" value="CAI0542084.1"/>
    <property type="molecule type" value="Genomic_DNA"/>
</dbReference>
<evidence type="ECO:0000256" key="6">
    <source>
        <dbReference type="ARBA" id="ARBA00022729"/>
    </source>
</evidence>
<evidence type="ECO:0000313" key="14">
    <source>
        <dbReference type="EMBL" id="CAI0542084.1"/>
    </source>
</evidence>
<evidence type="ECO:0000256" key="9">
    <source>
        <dbReference type="ARBA" id="ARBA00023295"/>
    </source>
</evidence>
<evidence type="ECO:0000256" key="3">
    <source>
        <dbReference type="ARBA" id="ARBA00012736"/>
    </source>
</evidence>
<dbReference type="InterPro" id="IPR000743">
    <property type="entry name" value="Glyco_hydro_28"/>
</dbReference>
<dbReference type="Gene3D" id="2.160.20.10">
    <property type="entry name" value="Single-stranded right-handed beta-helix, Pectin lyase-like"/>
    <property type="match status" value="1"/>
</dbReference>
<accession>A0AAV0Q942</accession>